<dbReference type="RefSeq" id="WP_187811987.1">
    <property type="nucleotide sequence ID" value="NZ_JACTVJ010000002.1"/>
</dbReference>
<dbReference type="Gene3D" id="2.130.10.10">
    <property type="entry name" value="YVTN repeat-like/Quinoprotein amine dehydrogenase"/>
    <property type="match status" value="1"/>
</dbReference>
<evidence type="ECO:0000313" key="4">
    <source>
        <dbReference type="EMBL" id="MBC9711462.1"/>
    </source>
</evidence>
<dbReference type="InterPro" id="IPR015943">
    <property type="entry name" value="WD40/YVTN_repeat-like_dom_sf"/>
</dbReference>
<feature type="domain" description="Choice-of-anchor I" evidence="3">
    <location>
        <begin position="59"/>
        <end position="517"/>
    </location>
</feature>
<dbReference type="PANTHER" id="PTHR46928">
    <property type="entry name" value="MESENCHYME-SPECIFIC CELL SURFACE GLYCOPROTEIN"/>
    <property type="match status" value="1"/>
</dbReference>
<evidence type="ECO:0000313" key="5">
    <source>
        <dbReference type="Proteomes" id="UP000642284"/>
    </source>
</evidence>
<dbReference type="InterPro" id="IPR011044">
    <property type="entry name" value="Quino_amine_DH_bsu"/>
</dbReference>
<dbReference type="NCBIfam" id="NF038117">
    <property type="entry name" value="choice_anch_I"/>
    <property type="match status" value="1"/>
</dbReference>
<keyword evidence="2" id="KW-0732">Signal</keyword>
<dbReference type="InterPro" id="IPR055188">
    <property type="entry name" value="Choice_anch_I"/>
</dbReference>
<dbReference type="Pfam" id="PF22494">
    <property type="entry name" value="choice_anch_I"/>
    <property type="match status" value="1"/>
</dbReference>
<dbReference type="PANTHER" id="PTHR46928:SF1">
    <property type="entry name" value="MESENCHYME-SPECIFIC CELL SURFACE GLYCOPROTEIN"/>
    <property type="match status" value="1"/>
</dbReference>
<keyword evidence="5" id="KW-1185">Reference proteome</keyword>
<feature type="compositionally biased region" description="Basic and acidic residues" evidence="1">
    <location>
        <begin position="423"/>
        <end position="434"/>
    </location>
</feature>
<name>A0ABR7SA16_9ACTN</name>
<gene>
    <name evidence="4" type="ORF">H9Y04_02605</name>
</gene>
<proteinExistence type="predicted"/>
<dbReference type="EMBL" id="JACTVJ010000002">
    <property type="protein sequence ID" value="MBC9711462.1"/>
    <property type="molecule type" value="Genomic_DNA"/>
</dbReference>
<dbReference type="SUPFAM" id="SSF63829">
    <property type="entry name" value="Calcium-dependent phosphotriesterase"/>
    <property type="match status" value="1"/>
</dbReference>
<dbReference type="SUPFAM" id="SSF50969">
    <property type="entry name" value="YVTN repeat-like/Quinoprotein amine dehydrogenase"/>
    <property type="match status" value="1"/>
</dbReference>
<sequence>MRISRRAARVSMAALLVSSLTAVAAPATSASPEAATGADRSQAHSRGIELRHLSTFTSQAAEIVAYDRKSRRAFVTGADTLTLDIVDVRDPAHPRRVRTVDLSAYGDGAVTSVAAYDGLIAVAVETADAAARGQVVLMRPDGGVLRAVPAGHGPDMVTFSKDGDTLLVANEGEPSGYAAGDTDPEGSVTLVDLSRGWSRASARTADFRAYNHRRLDPSVRISGPGASVAQDLEPEYITVDKHSRKAYVTLQENNAVATVDLRTARVTGLAGLGHKDHSKPGNGLDTSDKDGAINIATRPLLGVYMPDAAAAFEHHGRTYYVVANEGDAREYGDYEDMTRLADLDPALLPEGFDPALLDPKAMGRLDVLASAPAKPGGPLYAAGGRSFSVRDTEGRLVWDSGDLLEQLTAKIDPANFNAEGEGDFDKRSDNKGPEAEGLTVGEIDGRTYAFVLLERTGGVMTFDITDPRAPRFEGWTRTAGDASPEGVSFVPATASPTREPLLLVANEGSQTTSTYEITRG</sequence>
<evidence type="ECO:0000256" key="2">
    <source>
        <dbReference type="SAM" id="SignalP"/>
    </source>
</evidence>
<feature type="chain" id="PRO_5045203360" evidence="2">
    <location>
        <begin position="25"/>
        <end position="520"/>
    </location>
</feature>
<feature type="signal peptide" evidence="2">
    <location>
        <begin position="1"/>
        <end position="24"/>
    </location>
</feature>
<evidence type="ECO:0000259" key="3">
    <source>
        <dbReference type="Pfam" id="PF22494"/>
    </source>
</evidence>
<evidence type="ECO:0000256" key="1">
    <source>
        <dbReference type="SAM" id="MobiDB-lite"/>
    </source>
</evidence>
<comment type="caution">
    <text evidence="4">The sequence shown here is derived from an EMBL/GenBank/DDBJ whole genome shotgun (WGS) entry which is preliminary data.</text>
</comment>
<reference evidence="4 5" key="1">
    <citation type="submission" date="2020-08" db="EMBL/GenBank/DDBJ databases">
        <title>Genemic of Streptomyces polyaspartic.</title>
        <authorList>
            <person name="Liu W."/>
        </authorList>
    </citation>
    <scope>NUCLEOTIDE SEQUENCE [LARGE SCALE GENOMIC DNA]</scope>
    <source>
        <strain evidence="4 5">TRM66268-LWL</strain>
    </source>
</reference>
<protein>
    <submittedName>
        <fullName evidence="4">Choice-of-anchor I family protein</fullName>
    </submittedName>
</protein>
<feature type="region of interest" description="Disordered" evidence="1">
    <location>
        <begin position="415"/>
        <end position="438"/>
    </location>
</feature>
<dbReference type="Proteomes" id="UP000642284">
    <property type="component" value="Unassembled WGS sequence"/>
</dbReference>
<organism evidence="4 5">
    <name type="scientific">Streptomyces polyasparticus</name>
    <dbReference type="NCBI Taxonomy" id="2767826"/>
    <lineage>
        <taxon>Bacteria</taxon>
        <taxon>Bacillati</taxon>
        <taxon>Actinomycetota</taxon>
        <taxon>Actinomycetes</taxon>
        <taxon>Kitasatosporales</taxon>
        <taxon>Streptomycetaceae</taxon>
        <taxon>Streptomyces</taxon>
    </lineage>
</organism>
<accession>A0ABR7SA16</accession>
<dbReference type="InterPro" id="IPR052956">
    <property type="entry name" value="Mesenchyme-surface_protein"/>
</dbReference>